<keyword evidence="1" id="KW-0732">Signal</keyword>
<accession>A0A433VHW0</accession>
<dbReference type="PROSITE" id="PS51257">
    <property type="entry name" value="PROKAR_LIPOPROTEIN"/>
    <property type="match status" value="1"/>
</dbReference>
<proteinExistence type="predicted"/>
<evidence type="ECO:0008006" key="4">
    <source>
        <dbReference type="Google" id="ProtNLM"/>
    </source>
</evidence>
<comment type="caution">
    <text evidence="2">The sequence shown here is derived from an EMBL/GenBank/DDBJ whole genome shotgun (WGS) entry which is preliminary data.</text>
</comment>
<keyword evidence="3" id="KW-1185">Reference proteome</keyword>
<protein>
    <recommendedName>
        <fullName evidence="4">Lipoprotein</fullName>
    </recommendedName>
</protein>
<dbReference type="Proteomes" id="UP000271624">
    <property type="component" value="Unassembled WGS sequence"/>
</dbReference>
<dbReference type="RefSeq" id="WP_127082112.1">
    <property type="nucleotide sequence ID" value="NZ_RSCL01000008.1"/>
</dbReference>
<dbReference type="EMBL" id="RSCL01000008">
    <property type="protein sequence ID" value="RUT05655.1"/>
    <property type="molecule type" value="Genomic_DNA"/>
</dbReference>
<dbReference type="AlphaFoldDB" id="A0A433VHW0"/>
<feature type="chain" id="PRO_5030092552" description="Lipoprotein" evidence="1">
    <location>
        <begin position="36"/>
        <end position="153"/>
    </location>
</feature>
<dbReference type="OrthoDB" id="3723110at2"/>
<evidence type="ECO:0000256" key="1">
    <source>
        <dbReference type="SAM" id="SignalP"/>
    </source>
</evidence>
<reference evidence="2" key="2">
    <citation type="journal article" date="2019" name="Genome Biol. Evol.">
        <title>Day and night: Metabolic profiles and evolutionary relationships of six axenic non-marine cyanobacteria.</title>
        <authorList>
            <person name="Will S.E."/>
            <person name="Henke P."/>
            <person name="Boedeker C."/>
            <person name="Huang S."/>
            <person name="Brinkmann H."/>
            <person name="Rohde M."/>
            <person name="Jarek M."/>
            <person name="Friedl T."/>
            <person name="Seufert S."/>
            <person name="Schumacher M."/>
            <person name="Overmann J."/>
            <person name="Neumann-Schaal M."/>
            <person name="Petersen J."/>
        </authorList>
    </citation>
    <scope>NUCLEOTIDE SEQUENCE [LARGE SCALE GENOMIC DNA]</scope>
    <source>
        <strain evidence="2">PCC 7102</strain>
    </source>
</reference>
<feature type="signal peptide" evidence="1">
    <location>
        <begin position="1"/>
        <end position="35"/>
    </location>
</feature>
<name>A0A433VHW0_9CYAN</name>
<evidence type="ECO:0000313" key="3">
    <source>
        <dbReference type="Proteomes" id="UP000271624"/>
    </source>
</evidence>
<sequence length="153" mass="16501">MMFFKRFSRKLAYLSLTKLTAFIVVCSLLTACANASNTPQIGAQSGIQESPSLEQVNNASQNENSDLPEAVSNAILKDASKRTGQSNDKLKIIASESRTWKDGCLGLADPGSLCTQVVVPGWEVKVSNTKSQTWVYRTNNSGSLVKLDPASKS</sequence>
<organism evidence="2 3">
    <name type="scientific">Dulcicalothrix desertica PCC 7102</name>
    <dbReference type="NCBI Taxonomy" id="232991"/>
    <lineage>
        <taxon>Bacteria</taxon>
        <taxon>Bacillati</taxon>
        <taxon>Cyanobacteriota</taxon>
        <taxon>Cyanophyceae</taxon>
        <taxon>Nostocales</taxon>
        <taxon>Calotrichaceae</taxon>
        <taxon>Dulcicalothrix</taxon>
    </lineage>
</organism>
<reference evidence="2" key="1">
    <citation type="submission" date="2018-12" db="EMBL/GenBank/DDBJ databases">
        <authorList>
            <person name="Will S."/>
            <person name="Neumann-Schaal M."/>
            <person name="Henke P."/>
        </authorList>
    </citation>
    <scope>NUCLEOTIDE SEQUENCE</scope>
    <source>
        <strain evidence="2">PCC 7102</strain>
    </source>
</reference>
<gene>
    <name evidence="2" type="ORF">DSM106972_036620</name>
</gene>
<evidence type="ECO:0000313" key="2">
    <source>
        <dbReference type="EMBL" id="RUT05655.1"/>
    </source>
</evidence>